<evidence type="ECO:0000313" key="4">
    <source>
        <dbReference type="Proteomes" id="UP000469670"/>
    </source>
</evidence>
<dbReference type="RefSeq" id="WP_164206178.1">
    <property type="nucleotide sequence ID" value="NZ_JAAGMP010001186.1"/>
</dbReference>
<reference evidence="3 4" key="1">
    <citation type="submission" date="2020-01" db="EMBL/GenBank/DDBJ databases">
        <title>Insect and environment-associated Actinomycetes.</title>
        <authorList>
            <person name="Currrie C."/>
            <person name="Chevrette M."/>
            <person name="Carlson C."/>
            <person name="Stubbendieck R."/>
            <person name="Wendt-Pienkowski E."/>
        </authorList>
    </citation>
    <scope>NUCLEOTIDE SEQUENCE [LARGE SCALE GENOMIC DNA]</scope>
    <source>
        <strain evidence="3 4">SID7590</strain>
    </source>
</reference>
<dbReference type="InterPro" id="IPR003010">
    <property type="entry name" value="C-N_Hydrolase"/>
</dbReference>
<accession>A0A7K3S2W6</accession>
<dbReference type="SUPFAM" id="SSF56317">
    <property type="entry name" value="Carbon-nitrogen hydrolase"/>
    <property type="match status" value="1"/>
</dbReference>
<dbReference type="Gene3D" id="3.60.110.10">
    <property type="entry name" value="Carbon-nitrogen hydrolase"/>
    <property type="match status" value="1"/>
</dbReference>
<organism evidence="3 4">
    <name type="scientific">Streptomyces parvus</name>
    <dbReference type="NCBI Taxonomy" id="66428"/>
    <lineage>
        <taxon>Bacteria</taxon>
        <taxon>Bacillati</taxon>
        <taxon>Actinomycetota</taxon>
        <taxon>Actinomycetes</taxon>
        <taxon>Kitasatosporales</taxon>
        <taxon>Streptomycetaceae</taxon>
        <taxon>Streptomyces</taxon>
    </lineage>
</organism>
<name>A0A7K3S2W6_9ACTN</name>
<dbReference type="Proteomes" id="UP000469670">
    <property type="component" value="Unassembled WGS sequence"/>
</dbReference>
<dbReference type="InterPro" id="IPR050345">
    <property type="entry name" value="Aliph_Amidase/BUP"/>
</dbReference>
<dbReference type="PROSITE" id="PS50263">
    <property type="entry name" value="CN_HYDROLASE"/>
    <property type="match status" value="1"/>
</dbReference>
<comment type="caution">
    <text evidence="3">The sequence shown here is derived from an EMBL/GenBank/DDBJ whole genome shotgun (WGS) entry which is preliminary data.</text>
</comment>
<dbReference type="EMBL" id="JAAGMP010001186">
    <property type="protein sequence ID" value="NEC21837.1"/>
    <property type="molecule type" value="Genomic_DNA"/>
</dbReference>
<evidence type="ECO:0000313" key="3">
    <source>
        <dbReference type="EMBL" id="NEC21837.1"/>
    </source>
</evidence>
<dbReference type="PANTHER" id="PTHR43674:SF16">
    <property type="entry name" value="CARBON-NITROGEN FAMILY, PUTATIVE (AFU_ORTHOLOGUE AFUA_5G02350)-RELATED"/>
    <property type="match status" value="1"/>
</dbReference>
<dbReference type="AlphaFoldDB" id="A0A7K3S2W6"/>
<dbReference type="GO" id="GO:0016811">
    <property type="term" value="F:hydrolase activity, acting on carbon-nitrogen (but not peptide) bonds, in linear amides"/>
    <property type="evidence" value="ECO:0007669"/>
    <property type="project" value="TreeGrafter"/>
</dbReference>
<protein>
    <submittedName>
        <fullName evidence="3">Hydrolase</fullName>
    </submittedName>
</protein>
<dbReference type="Pfam" id="PF00795">
    <property type="entry name" value="CN_hydrolase"/>
    <property type="match status" value="1"/>
</dbReference>
<feature type="domain" description="CN hydrolase" evidence="2">
    <location>
        <begin position="9"/>
        <end position="282"/>
    </location>
</feature>
<gene>
    <name evidence="3" type="ORF">G3I50_26865</name>
</gene>
<dbReference type="InterPro" id="IPR036526">
    <property type="entry name" value="C-N_Hydrolase_sf"/>
</dbReference>
<evidence type="ECO:0000259" key="2">
    <source>
        <dbReference type="PROSITE" id="PS50263"/>
    </source>
</evidence>
<dbReference type="PANTHER" id="PTHR43674">
    <property type="entry name" value="NITRILASE C965.09-RELATED"/>
    <property type="match status" value="1"/>
</dbReference>
<keyword evidence="1 3" id="KW-0378">Hydrolase</keyword>
<sequence>MTINPYTAVGLIPEITEIQDRDDIATNLDHLYSLTRTAVALGGLDHPVRLVALPEGALQGFTDEIHDLDHAAYARTCAITLPGAESEELGCWAREFGVHIMAQAKALHPAFPDRYFNVGFVIDPTGAIVLRHYKLAPLPPMEHSLSPHDVLGQWTELYGSRPDAYWPIADTAIGRLGVMMANEASYPENARGLALGGCEIAYRTSYPLPGVASDAFDIQNRARSLDNLMYVLAPNPASYTGADGQRVDFFGGRSTITDHTGRTVGHLDHGGVASFVTATIDLPALRRQRTTAAWTNWPKDLRTELFRTLYDRPIYPANLYADRPPYDHAEYREHVTEPQIALMRARGIWR</sequence>
<proteinExistence type="predicted"/>
<evidence type="ECO:0000256" key="1">
    <source>
        <dbReference type="ARBA" id="ARBA00022801"/>
    </source>
</evidence>